<comment type="caution">
    <text evidence="1">The sequence shown here is derived from an EMBL/GenBank/DDBJ whole genome shotgun (WGS) entry which is preliminary data.</text>
</comment>
<gene>
    <name evidence="1" type="ORF">JQX11_00825</name>
</gene>
<evidence type="ECO:0008006" key="3">
    <source>
        <dbReference type="Google" id="ProtNLM"/>
    </source>
</evidence>
<accession>A0ABS2IN27</accession>
<evidence type="ECO:0000313" key="2">
    <source>
        <dbReference type="Proteomes" id="UP001518872"/>
    </source>
</evidence>
<keyword evidence="2" id="KW-1185">Reference proteome</keyword>
<dbReference type="EMBL" id="JAFEUC010000001">
    <property type="protein sequence ID" value="MBM7074899.1"/>
    <property type="molecule type" value="Genomic_DNA"/>
</dbReference>
<proteinExistence type="predicted"/>
<dbReference type="RefSeq" id="WP_204922987.1">
    <property type="nucleotide sequence ID" value="NZ_JAFEUC010000001.1"/>
</dbReference>
<name>A0ABS2IN27_9ACTN</name>
<sequence>MISSVTVCSSSKFYDLAQRAIDALQATGLTVYTPRFDYNEEHVVVGEADKFRLTHEFLAKVARSDAVYVIASGGYTGVSVCIEVGYAHALGKAVLCSEQPTEFAVRALVDAVVPVDEISASVRLIGHRRTSTVDLFP</sequence>
<evidence type="ECO:0000313" key="1">
    <source>
        <dbReference type="EMBL" id="MBM7074899.1"/>
    </source>
</evidence>
<protein>
    <recommendedName>
        <fullName evidence="3">Nucleoside 2-deoxyribosyltransferase</fullName>
    </recommendedName>
</protein>
<dbReference type="SUPFAM" id="SSF52309">
    <property type="entry name" value="N-(deoxy)ribosyltransferase-like"/>
    <property type="match status" value="1"/>
</dbReference>
<reference evidence="1 2" key="1">
    <citation type="submission" date="2021-02" db="EMBL/GenBank/DDBJ databases">
        <authorList>
            <person name="Ra J.-S."/>
        </authorList>
    </citation>
    <scope>NUCLEOTIDE SEQUENCE [LARGE SCALE GENOMIC DNA]</scope>
    <source>
        <strain evidence="1 2">MMS20-R1-14</strain>
    </source>
</reference>
<dbReference type="Proteomes" id="UP001518872">
    <property type="component" value="Unassembled WGS sequence"/>
</dbReference>
<organism evidence="1 2">
    <name type="scientific">Micromonospora humida</name>
    <dbReference type="NCBI Taxonomy" id="2809018"/>
    <lineage>
        <taxon>Bacteria</taxon>
        <taxon>Bacillati</taxon>
        <taxon>Actinomycetota</taxon>
        <taxon>Actinomycetes</taxon>
        <taxon>Micromonosporales</taxon>
        <taxon>Micromonosporaceae</taxon>
        <taxon>Micromonospora</taxon>
    </lineage>
</organism>
<dbReference type="Gene3D" id="3.40.50.450">
    <property type="match status" value="1"/>
</dbReference>